<name>A0A0B6XXI7_9EUPU</name>
<reference evidence="1" key="1">
    <citation type="submission" date="2014-12" db="EMBL/GenBank/DDBJ databases">
        <title>Insight into the proteome of Arion vulgaris.</title>
        <authorList>
            <person name="Aradska J."/>
            <person name="Bulat T."/>
            <person name="Smidak R."/>
            <person name="Sarate P."/>
            <person name="Gangsoo J."/>
            <person name="Sialana F."/>
            <person name="Bilban M."/>
            <person name="Lubec G."/>
        </authorList>
    </citation>
    <scope>NUCLEOTIDE SEQUENCE</scope>
    <source>
        <tissue evidence="1">Skin</tissue>
    </source>
</reference>
<sequence length="58" mass="6756">MNFKLLSHGVKWLKDIYLLKKKLSWAEFLVMSFYMFPMKYFSLNDARPCGAGSCKGSK</sequence>
<organism evidence="1">
    <name type="scientific">Arion vulgaris</name>
    <dbReference type="NCBI Taxonomy" id="1028688"/>
    <lineage>
        <taxon>Eukaryota</taxon>
        <taxon>Metazoa</taxon>
        <taxon>Spiralia</taxon>
        <taxon>Lophotrochozoa</taxon>
        <taxon>Mollusca</taxon>
        <taxon>Gastropoda</taxon>
        <taxon>Heterobranchia</taxon>
        <taxon>Euthyneura</taxon>
        <taxon>Panpulmonata</taxon>
        <taxon>Eupulmonata</taxon>
        <taxon>Stylommatophora</taxon>
        <taxon>Helicina</taxon>
        <taxon>Arionoidea</taxon>
        <taxon>Arionidae</taxon>
        <taxon>Arion</taxon>
    </lineage>
</organism>
<protein>
    <submittedName>
        <fullName evidence="1">Uncharacterized protein</fullName>
    </submittedName>
</protein>
<evidence type="ECO:0000313" key="1">
    <source>
        <dbReference type="EMBL" id="CEK48261.1"/>
    </source>
</evidence>
<gene>
    <name evidence="1" type="primary">ORF3493</name>
</gene>
<proteinExistence type="predicted"/>
<dbReference type="AlphaFoldDB" id="A0A0B6XXI7"/>
<accession>A0A0B6XXI7</accession>
<feature type="non-terminal residue" evidence="1">
    <location>
        <position position="58"/>
    </location>
</feature>
<dbReference type="EMBL" id="HACG01001396">
    <property type="protein sequence ID" value="CEK48261.1"/>
    <property type="molecule type" value="Transcribed_RNA"/>
</dbReference>